<name>A0AAN7BKB5_9PEZI</name>
<dbReference type="AlphaFoldDB" id="A0AAN7BKB5"/>
<dbReference type="Proteomes" id="UP001301958">
    <property type="component" value="Unassembled WGS sequence"/>
</dbReference>
<protein>
    <submittedName>
        <fullName evidence="1">Uncharacterized protein</fullName>
    </submittedName>
</protein>
<accession>A0AAN7BKB5</accession>
<feature type="non-terminal residue" evidence="1">
    <location>
        <position position="81"/>
    </location>
</feature>
<organism evidence="1 2">
    <name type="scientific">Podospora fimiseda</name>
    <dbReference type="NCBI Taxonomy" id="252190"/>
    <lineage>
        <taxon>Eukaryota</taxon>
        <taxon>Fungi</taxon>
        <taxon>Dikarya</taxon>
        <taxon>Ascomycota</taxon>
        <taxon>Pezizomycotina</taxon>
        <taxon>Sordariomycetes</taxon>
        <taxon>Sordariomycetidae</taxon>
        <taxon>Sordariales</taxon>
        <taxon>Podosporaceae</taxon>
        <taxon>Podospora</taxon>
    </lineage>
</organism>
<gene>
    <name evidence="1" type="ORF">QBC38DRAFT_483606</name>
</gene>
<keyword evidence="2" id="KW-1185">Reference proteome</keyword>
<dbReference type="EMBL" id="MU865373">
    <property type="protein sequence ID" value="KAK4225156.1"/>
    <property type="molecule type" value="Genomic_DNA"/>
</dbReference>
<reference evidence="1" key="1">
    <citation type="journal article" date="2023" name="Mol. Phylogenet. Evol.">
        <title>Genome-scale phylogeny and comparative genomics of the fungal order Sordariales.</title>
        <authorList>
            <person name="Hensen N."/>
            <person name="Bonometti L."/>
            <person name="Westerberg I."/>
            <person name="Brannstrom I.O."/>
            <person name="Guillou S."/>
            <person name="Cros-Aarteil S."/>
            <person name="Calhoun S."/>
            <person name="Haridas S."/>
            <person name="Kuo A."/>
            <person name="Mondo S."/>
            <person name="Pangilinan J."/>
            <person name="Riley R."/>
            <person name="LaButti K."/>
            <person name="Andreopoulos B."/>
            <person name="Lipzen A."/>
            <person name="Chen C."/>
            <person name="Yan M."/>
            <person name="Daum C."/>
            <person name="Ng V."/>
            <person name="Clum A."/>
            <person name="Steindorff A."/>
            <person name="Ohm R.A."/>
            <person name="Martin F."/>
            <person name="Silar P."/>
            <person name="Natvig D.O."/>
            <person name="Lalanne C."/>
            <person name="Gautier V."/>
            <person name="Ament-Velasquez S.L."/>
            <person name="Kruys A."/>
            <person name="Hutchinson M.I."/>
            <person name="Powell A.J."/>
            <person name="Barry K."/>
            <person name="Miller A.N."/>
            <person name="Grigoriev I.V."/>
            <person name="Debuchy R."/>
            <person name="Gladieux P."/>
            <person name="Hiltunen Thoren M."/>
            <person name="Johannesson H."/>
        </authorList>
    </citation>
    <scope>NUCLEOTIDE SEQUENCE</scope>
    <source>
        <strain evidence="1">CBS 990.96</strain>
    </source>
</reference>
<comment type="caution">
    <text evidence="1">The sequence shown here is derived from an EMBL/GenBank/DDBJ whole genome shotgun (WGS) entry which is preliminary data.</text>
</comment>
<reference evidence="1" key="2">
    <citation type="submission" date="2023-05" db="EMBL/GenBank/DDBJ databases">
        <authorList>
            <consortium name="Lawrence Berkeley National Laboratory"/>
            <person name="Steindorff A."/>
            <person name="Hensen N."/>
            <person name="Bonometti L."/>
            <person name="Westerberg I."/>
            <person name="Brannstrom I.O."/>
            <person name="Guillou S."/>
            <person name="Cros-Aarteil S."/>
            <person name="Calhoun S."/>
            <person name="Haridas S."/>
            <person name="Kuo A."/>
            <person name="Mondo S."/>
            <person name="Pangilinan J."/>
            <person name="Riley R."/>
            <person name="Labutti K."/>
            <person name="Andreopoulos B."/>
            <person name="Lipzen A."/>
            <person name="Chen C."/>
            <person name="Yanf M."/>
            <person name="Daum C."/>
            <person name="Ng V."/>
            <person name="Clum A."/>
            <person name="Ohm R."/>
            <person name="Martin F."/>
            <person name="Silar P."/>
            <person name="Natvig D."/>
            <person name="Lalanne C."/>
            <person name="Gautier V."/>
            <person name="Ament-Velasquez S.L."/>
            <person name="Kruys A."/>
            <person name="Hutchinson M.I."/>
            <person name="Powell A.J."/>
            <person name="Barry K."/>
            <person name="Miller A.N."/>
            <person name="Grigoriev I.V."/>
            <person name="Debuchy R."/>
            <person name="Gladieux P."/>
            <person name="Thoren M.H."/>
            <person name="Johannesson H."/>
        </authorList>
    </citation>
    <scope>NUCLEOTIDE SEQUENCE</scope>
    <source>
        <strain evidence="1">CBS 990.96</strain>
    </source>
</reference>
<proteinExistence type="predicted"/>
<evidence type="ECO:0000313" key="2">
    <source>
        <dbReference type="Proteomes" id="UP001301958"/>
    </source>
</evidence>
<evidence type="ECO:0000313" key="1">
    <source>
        <dbReference type="EMBL" id="KAK4225156.1"/>
    </source>
</evidence>
<sequence>MKEVEANPNIPYFLSDPPFKKFNVHLYRVDDNTGIAKCCCCLEGGLPNIRIINQNGVTKGELVPAVRDHFYGEGLEQTRRV</sequence>